<gene>
    <name evidence="1" type="ORF">HELGO_WM9885</name>
</gene>
<accession>A0A6S6RY18</accession>
<reference evidence="1" key="1">
    <citation type="submission" date="2020-01" db="EMBL/GenBank/DDBJ databases">
        <authorList>
            <person name="Meier V. D."/>
            <person name="Meier V D."/>
        </authorList>
    </citation>
    <scope>NUCLEOTIDE SEQUENCE</scope>
    <source>
        <strain evidence="1">HLG_WM_MAG_05</strain>
    </source>
</reference>
<dbReference type="AlphaFoldDB" id="A0A6S6RY18"/>
<organism evidence="1">
    <name type="scientific">uncultured Sulfurovum sp</name>
    <dbReference type="NCBI Taxonomy" id="269237"/>
    <lineage>
        <taxon>Bacteria</taxon>
        <taxon>Pseudomonadati</taxon>
        <taxon>Campylobacterota</taxon>
        <taxon>Epsilonproteobacteria</taxon>
        <taxon>Campylobacterales</taxon>
        <taxon>Sulfurovaceae</taxon>
        <taxon>Sulfurovum</taxon>
        <taxon>environmental samples</taxon>
    </lineage>
</organism>
<dbReference type="EMBL" id="CACVAU010000001">
    <property type="protein sequence ID" value="CAA6800200.1"/>
    <property type="molecule type" value="Genomic_DNA"/>
</dbReference>
<sequence>MKIVILIAIVCLNFLNAEISLISSKECKLKSISKSEVKKLFLLKKKFLNKEKIRVVDASNKALYNQFVKEYLNKSVRKIKTYWTRMLFTGKKIPPKKLSLHELKSLANHGVCHLTYVNKKDNKFKDWKTLTLQ</sequence>
<protein>
    <submittedName>
        <fullName evidence="1">Uncharacterized protein</fullName>
    </submittedName>
</protein>
<name>A0A6S6RY18_9BACT</name>
<proteinExistence type="predicted"/>
<evidence type="ECO:0000313" key="1">
    <source>
        <dbReference type="EMBL" id="CAA6800200.1"/>
    </source>
</evidence>